<dbReference type="InterPro" id="IPR051916">
    <property type="entry name" value="GPI-anchor_lipid_remodeler"/>
</dbReference>
<dbReference type="EMBL" id="ADLD01000004">
    <property type="protein sequence ID" value="EHB93163.1"/>
    <property type="molecule type" value="Genomic_DNA"/>
</dbReference>
<evidence type="ECO:0000313" key="4">
    <source>
        <dbReference type="Proteomes" id="UP000006008"/>
    </source>
</evidence>
<feature type="signal peptide" evidence="1">
    <location>
        <begin position="1"/>
        <end position="22"/>
    </location>
</feature>
<dbReference type="InterPro" id="IPR036691">
    <property type="entry name" value="Endo/exonu/phosph_ase_sf"/>
</dbReference>
<dbReference type="GO" id="GO:0006506">
    <property type="term" value="P:GPI anchor biosynthetic process"/>
    <property type="evidence" value="ECO:0007669"/>
    <property type="project" value="TreeGrafter"/>
</dbReference>
<dbReference type="InterPro" id="IPR005135">
    <property type="entry name" value="Endo/exonuclease/phosphatase"/>
</dbReference>
<dbReference type="PATRIC" id="fig|742725.3.peg.474"/>
<sequence length="261" mass="28858">MRNGWFISGMLLWGMLLGAAPAQSREPAAVRVMTYNIQYGNGASLEEIAALIREQNPDFVALQEVDCKTRREYVSARQHGRDFITELGQLTGMFPLYGKTIPLTGGFYGIGILSSRPCIRTEKTMLPKADGNEEARALLLAEVELGDADTIVFACTHIDFTTPQTRMQQCRTVAERLSAERYPVIVGGDFNSLPGSPEIGTFGSWAKLCPAGPTHPADAPRMQIDYLWGYPASAWKLQRSQILPVTLSDHRPIVSEVELLR</sequence>
<dbReference type="GO" id="GO:0003824">
    <property type="term" value="F:catalytic activity"/>
    <property type="evidence" value="ECO:0007669"/>
    <property type="project" value="InterPro"/>
</dbReference>
<protein>
    <recommendedName>
        <fullName evidence="2">Endonuclease/exonuclease/phosphatase domain-containing protein</fullName>
    </recommendedName>
</protein>
<dbReference type="PANTHER" id="PTHR14859:SF15">
    <property type="entry name" value="ENDONUCLEASE_EXONUCLEASE_PHOSPHATASE DOMAIN-CONTAINING PROTEIN"/>
    <property type="match status" value="1"/>
</dbReference>
<name>G5H669_9BACT</name>
<dbReference type="RefSeq" id="WP_009133235.1">
    <property type="nucleotide sequence ID" value="NZ_CP102250.1"/>
</dbReference>
<dbReference type="AlphaFoldDB" id="G5H669"/>
<dbReference type="GO" id="GO:0016020">
    <property type="term" value="C:membrane"/>
    <property type="evidence" value="ECO:0007669"/>
    <property type="project" value="GOC"/>
</dbReference>
<dbReference type="OrthoDB" id="712861at2"/>
<dbReference type="PANTHER" id="PTHR14859">
    <property type="entry name" value="CALCOFLUOR WHITE HYPERSENSITIVE PROTEIN PRECURSOR"/>
    <property type="match status" value="1"/>
</dbReference>
<feature type="domain" description="Endonuclease/exonuclease/phosphatase" evidence="2">
    <location>
        <begin position="33"/>
        <end position="250"/>
    </location>
</feature>
<dbReference type="Pfam" id="PF03372">
    <property type="entry name" value="Exo_endo_phos"/>
    <property type="match status" value="1"/>
</dbReference>
<evidence type="ECO:0000256" key="1">
    <source>
        <dbReference type="SAM" id="SignalP"/>
    </source>
</evidence>
<accession>G5H669</accession>
<dbReference type="eggNOG" id="COG3568">
    <property type="taxonomic scope" value="Bacteria"/>
</dbReference>
<organism evidence="3 4">
    <name type="scientific">Alistipes indistinctus YIT 12060</name>
    <dbReference type="NCBI Taxonomy" id="742725"/>
    <lineage>
        <taxon>Bacteria</taxon>
        <taxon>Pseudomonadati</taxon>
        <taxon>Bacteroidota</taxon>
        <taxon>Bacteroidia</taxon>
        <taxon>Bacteroidales</taxon>
        <taxon>Rikenellaceae</taxon>
        <taxon>Alistipes</taxon>
    </lineage>
</organism>
<dbReference type="Gene3D" id="3.60.10.10">
    <property type="entry name" value="Endonuclease/exonuclease/phosphatase"/>
    <property type="match status" value="1"/>
</dbReference>
<dbReference type="Proteomes" id="UP000006008">
    <property type="component" value="Unassembled WGS sequence"/>
</dbReference>
<evidence type="ECO:0000259" key="2">
    <source>
        <dbReference type="Pfam" id="PF03372"/>
    </source>
</evidence>
<comment type="caution">
    <text evidence="3">The sequence shown here is derived from an EMBL/GenBank/DDBJ whole genome shotgun (WGS) entry which is preliminary data.</text>
</comment>
<proteinExistence type="predicted"/>
<reference evidence="3 4" key="1">
    <citation type="submission" date="2011-08" db="EMBL/GenBank/DDBJ databases">
        <title>The Genome Sequence of Alistipes indistinctus YIT 12060.</title>
        <authorList>
            <consortium name="The Broad Institute Genome Sequencing Platform"/>
            <person name="Earl A."/>
            <person name="Ward D."/>
            <person name="Feldgarden M."/>
            <person name="Gevers D."/>
            <person name="Morotomi M."/>
            <person name="Young S.K."/>
            <person name="Zeng Q."/>
            <person name="Gargeya S."/>
            <person name="Fitzgerald M."/>
            <person name="Haas B."/>
            <person name="Abouelleil A."/>
            <person name="Alvarado L."/>
            <person name="Arachchi H.M."/>
            <person name="Berlin A."/>
            <person name="Brown A."/>
            <person name="Chapman S.B."/>
            <person name="Chen Z."/>
            <person name="Dunbar C."/>
            <person name="Freedman E."/>
            <person name="Gearin G."/>
            <person name="Gellesch M."/>
            <person name="Goldberg J."/>
            <person name="Griggs A."/>
            <person name="Gujja S."/>
            <person name="Heiman D."/>
            <person name="Howarth C."/>
            <person name="Larson L."/>
            <person name="Lui A."/>
            <person name="MacDonald P.J.P."/>
            <person name="Montmayeur A."/>
            <person name="Murphy C."/>
            <person name="Neiman D."/>
            <person name="Pearson M."/>
            <person name="Priest M."/>
            <person name="Roberts A."/>
            <person name="Saif S."/>
            <person name="Shea T."/>
            <person name="Shenoy N."/>
            <person name="Sisk P."/>
            <person name="Stolte C."/>
            <person name="Sykes S."/>
            <person name="Wortman J."/>
            <person name="Nusbaum C."/>
            <person name="Birren B."/>
        </authorList>
    </citation>
    <scope>NUCLEOTIDE SEQUENCE [LARGE SCALE GENOMIC DNA]</scope>
    <source>
        <strain evidence="3 4">YIT 12060</strain>
    </source>
</reference>
<dbReference type="GeneID" id="92816849"/>
<feature type="chain" id="PRO_5003477851" description="Endonuclease/exonuclease/phosphatase domain-containing protein" evidence="1">
    <location>
        <begin position="23"/>
        <end position="261"/>
    </location>
</feature>
<dbReference type="SUPFAM" id="SSF56219">
    <property type="entry name" value="DNase I-like"/>
    <property type="match status" value="1"/>
</dbReference>
<dbReference type="STRING" id="742725.HMPREF9450_00429"/>
<dbReference type="HOGENOM" id="CLU_060500_4_2_10"/>
<gene>
    <name evidence="3" type="ORF">HMPREF9450_00429</name>
</gene>
<keyword evidence="4" id="KW-1185">Reference proteome</keyword>
<keyword evidence="1" id="KW-0732">Signal</keyword>
<evidence type="ECO:0000313" key="3">
    <source>
        <dbReference type="EMBL" id="EHB93163.1"/>
    </source>
</evidence>